<dbReference type="GO" id="GO:0045259">
    <property type="term" value="C:proton-transporting ATP synthase complex"/>
    <property type="evidence" value="ECO:0007669"/>
    <property type="project" value="UniProtKB-KW"/>
</dbReference>
<accession>A0A343SA20</accession>
<evidence type="ECO:0000256" key="2">
    <source>
        <dbReference type="ARBA" id="ARBA00008892"/>
    </source>
</evidence>
<keyword evidence="10 13" id="KW-0472">Membrane</keyword>
<dbReference type="GO" id="GO:0015078">
    <property type="term" value="F:proton transmembrane transporter activity"/>
    <property type="evidence" value="ECO:0007669"/>
    <property type="project" value="InterPro"/>
</dbReference>
<keyword evidence="8 12" id="KW-0406">Ion transport</keyword>
<evidence type="ECO:0000256" key="13">
    <source>
        <dbReference type="SAM" id="Phobius"/>
    </source>
</evidence>
<keyword evidence="6 12" id="KW-0375">Hydrogen ion transport</keyword>
<evidence type="ECO:0000256" key="8">
    <source>
        <dbReference type="ARBA" id="ARBA00023065"/>
    </source>
</evidence>
<evidence type="ECO:0000256" key="12">
    <source>
        <dbReference type="RuleBase" id="RU003661"/>
    </source>
</evidence>
<organism evidence="14">
    <name type="scientific">Pristurus rupestris rupestris</name>
    <dbReference type="NCBI Taxonomy" id="1530261"/>
    <lineage>
        <taxon>Eukaryota</taxon>
        <taxon>Metazoa</taxon>
        <taxon>Chordata</taxon>
        <taxon>Craniata</taxon>
        <taxon>Vertebrata</taxon>
        <taxon>Euteleostomi</taxon>
        <taxon>Lepidosauria</taxon>
        <taxon>Squamata</taxon>
        <taxon>Bifurcata</taxon>
        <taxon>Gekkota</taxon>
        <taxon>Sphaerodactylidae</taxon>
        <taxon>Pristurus</taxon>
    </lineage>
</organism>
<dbReference type="GO" id="GO:0015986">
    <property type="term" value="P:proton motive force-driven ATP synthesis"/>
    <property type="evidence" value="ECO:0007669"/>
    <property type="project" value="InterPro"/>
</dbReference>
<keyword evidence="9 12" id="KW-0496">Mitochondrion</keyword>
<dbReference type="InterPro" id="IPR001421">
    <property type="entry name" value="ATP8_metazoa"/>
</dbReference>
<dbReference type="AlphaFoldDB" id="A0A343SA20"/>
<dbReference type="Pfam" id="PF00895">
    <property type="entry name" value="ATP-synt_8"/>
    <property type="match status" value="1"/>
</dbReference>
<proteinExistence type="inferred from homology"/>
<sequence length="54" mass="6576">MPQLNPLPWFMILTSTWAIFLFVLPQKFRHLPPTNALPNQQVHHTHPIWSWPWY</sequence>
<name>A0A343SA20_9SAUR</name>
<dbReference type="PANTHER" id="PTHR39937">
    <property type="entry name" value="ATP SYNTHASE PROTEIN 8"/>
    <property type="match status" value="1"/>
</dbReference>
<evidence type="ECO:0000256" key="5">
    <source>
        <dbReference type="ARBA" id="ARBA00022692"/>
    </source>
</evidence>
<gene>
    <name evidence="14" type="primary">ATP8</name>
</gene>
<dbReference type="PANTHER" id="PTHR39937:SF1">
    <property type="entry name" value="ATP SYNTHASE PROTEIN 8"/>
    <property type="match status" value="1"/>
</dbReference>
<geneLocation type="mitochondrion" evidence="14"/>
<evidence type="ECO:0000256" key="3">
    <source>
        <dbReference type="ARBA" id="ARBA00022448"/>
    </source>
</evidence>
<dbReference type="GO" id="GO:0031966">
    <property type="term" value="C:mitochondrial membrane"/>
    <property type="evidence" value="ECO:0007669"/>
    <property type="project" value="UniProtKB-SubCell"/>
</dbReference>
<keyword evidence="3 12" id="KW-0813">Transport</keyword>
<dbReference type="EMBL" id="MG182397">
    <property type="protein sequence ID" value="AUO29200.1"/>
    <property type="molecule type" value="Genomic_DNA"/>
</dbReference>
<comment type="subcellular location">
    <subcellularLocation>
        <location evidence="1 12">Mitochondrion membrane</location>
        <topology evidence="1 12">Single-pass membrane protein</topology>
    </subcellularLocation>
</comment>
<keyword evidence="7 13" id="KW-1133">Transmembrane helix</keyword>
<evidence type="ECO:0000256" key="6">
    <source>
        <dbReference type="ARBA" id="ARBA00022781"/>
    </source>
</evidence>
<reference evidence="14" key="1">
    <citation type="journal article" date="2017" name="Mitochondrial DNA Part B Resour">
        <title>The complete mitochondrial genome of Pristurus rupestris rupestris.</title>
        <authorList>
            <person name="Tarroso P."/>
            <person name="Simo-Riudalbas M."/>
            <person name="Carranza S."/>
        </authorList>
    </citation>
    <scope>NUCLEOTIDE SEQUENCE</scope>
    <source>
        <strain evidence="14">S7709</strain>
    </source>
</reference>
<keyword evidence="11" id="KW-0066">ATP synthesis</keyword>
<evidence type="ECO:0000313" key="14">
    <source>
        <dbReference type="EMBL" id="AUO29200.1"/>
    </source>
</evidence>
<evidence type="ECO:0000256" key="10">
    <source>
        <dbReference type="ARBA" id="ARBA00023136"/>
    </source>
</evidence>
<feature type="transmembrane region" description="Helical" evidence="13">
    <location>
        <begin position="6"/>
        <end position="24"/>
    </location>
</feature>
<keyword evidence="4 12" id="KW-0138">CF(0)</keyword>
<evidence type="ECO:0000256" key="11">
    <source>
        <dbReference type="ARBA" id="ARBA00023310"/>
    </source>
</evidence>
<evidence type="ECO:0000256" key="9">
    <source>
        <dbReference type="ARBA" id="ARBA00023128"/>
    </source>
</evidence>
<evidence type="ECO:0000256" key="4">
    <source>
        <dbReference type="ARBA" id="ARBA00022547"/>
    </source>
</evidence>
<evidence type="ECO:0000256" key="7">
    <source>
        <dbReference type="ARBA" id="ARBA00022989"/>
    </source>
</evidence>
<evidence type="ECO:0000256" key="1">
    <source>
        <dbReference type="ARBA" id="ARBA00004304"/>
    </source>
</evidence>
<protein>
    <recommendedName>
        <fullName evidence="12">ATP synthase complex subunit 8</fullName>
    </recommendedName>
</protein>
<comment type="similarity">
    <text evidence="2 12">Belongs to the ATPase protein 8 family.</text>
</comment>
<dbReference type="InterPro" id="IPR050635">
    <property type="entry name" value="ATPase_protein_8"/>
</dbReference>
<keyword evidence="5 12" id="KW-0812">Transmembrane</keyword>